<feature type="domain" description="ABM" evidence="1">
    <location>
        <begin position="2"/>
        <end position="93"/>
    </location>
</feature>
<dbReference type="PANTHER" id="PTHR33336">
    <property type="entry name" value="QUINOL MONOOXYGENASE YGIN-RELATED"/>
    <property type="match status" value="1"/>
</dbReference>
<dbReference type="Pfam" id="PF03992">
    <property type="entry name" value="ABM"/>
    <property type="match status" value="1"/>
</dbReference>
<sequence>MIVIAVTVPINADKHDAVVEATVAMRNATLAEDGCFEYRFSFATDDPGMMLIFEEWRDAEALTAHFSAPHMAVFQGALGQLVTGALVGHRYEVSSKGPLR</sequence>
<evidence type="ECO:0000313" key="2">
    <source>
        <dbReference type="EMBL" id="CAB4861591.1"/>
    </source>
</evidence>
<name>A0A6J7CUM6_9ZZZZ</name>
<gene>
    <name evidence="2" type="ORF">UFOPK3376_00296</name>
</gene>
<dbReference type="SUPFAM" id="SSF54909">
    <property type="entry name" value="Dimeric alpha+beta barrel"/>
    <property type="match status" value="1"/>
</dbReference>
<dbReference type="GO" id="GO:0003824">
    <property type="term" value="F:catalytic activity"/>
    <property type="evidence" value="ECO:0007669"/>
    <property type="project" value="TreeGrafter"/>
</dbReference>
<dbReference type="InterPro" id="IPR011008">
    <property type="entry name" value="Dimeric_a/b-barrel"/>
</dbReference>
<dbReference type="AlphaFoldDB" id="A0A6J7CUM6"/>
<dbReference type="Gene3D" id="3.30.70.100">
    <property type="match status" value="1"/>
</dbReference>
<dbReference type="InterPro" id="IPR050744">
    <property type="entry name" value="AI-2_Isomerase_LsrG"/>
</dbReference>
<dbReference type="PANTHER" id="PTHR33336:SF15">
    <property type="entry name" value="ABM DOMAIN-CONTAINING PROTEIN"/>
    <property type="match status" value="1"/>
</dbReference>
<accession>A0A6J7CUM6</accession>
<proteinExistence type="predicted"/>
<protein>
    <submittedName>
        <fullName evidence="2">Unannotated protein</fullName>
    </submittedName>
</protein>
<reference evidence="2" key="1">
    <citation type="submission" date="2020-05" db="EMBL/GenBank/DDBJ databases">
        <authorList>
            <person name="Chiriac C."/>
            <person name="Salcher M."/>
            <person name="Ghai R."/>
            <person name="Kavagutti S V."/>
        </authorList>
    </citation>
    <scope>NUCLEOTIDE SEQUENCE</scope>
</reference>
<dbReference type="PROSITE" id="PS51725">
    <property type="entry name" value="ABM"/>
    <property type="match status" value="1"/>
</dbReference>
<dbReference type="InterPro" id="IPR007138">
    <property type="entry name" value="ABM_dom"/>
</dbReference>
<organism evidence="2">
    <name type="scientific">freshwater metagenome</name>
    <dbReference type="NCBI Taxonomy" id="449393"/>
    <lineage>
        <taxon>unclassified sequences</taxon>
        <taxon>metagenomes</taxon>
        <taxon>ecological metagenomes</taxon>
    </lineage>
</organism>
<evidence type="ECO:0000259" key="1">
    <source>
        <dbReference type="PROSITE" id="PS51725"/>
    </source>
</evidence>
<dbReference type="EMBL" id="CAFBLP010000004">
    <property type="protein sequence ID" value="CAB4861591.1"/>
    <property type="molecule type" value="Genomic_DNA"/>
</dbReference>